<dbReference type="RefSeq" id="WP_179972144.1">
    <property type="nucleotide sequence ID" value="NZ_LR822020.1"/>
</dbReference>
<reference evidence="1 2" key="1">
    <citation type="submission" date="2020-06" db="EMBL/GenBank/DDBJ databases">
        <authorList>
            <person name="Chuat V."/>
        </authorList>
    </citation>
    <scope>NUCLEOTIDE SEQUENCE [LARGE SCALE GENOMIC DNA]</scope>
    <source>
        <strain evidence="1">STH_CIRM_998</strain>
    </source>
</reference>
<sequence length="79" mass="9110">MLYEYPAIFHTIEEACRISFPNFGRITQVASLFNVMTKSSVFLAYIIYYYVDQILPDLTAVSSIPNEKELVVLIQLELD</sequence>
<dbReference type="EMBL" id="LR822027">
    <property type="protein sequence ID" value="CAD0152902.1"/>
    <property type="molecule type" value="Genomic_DNA"/>
</dbReference>
<proteinExistence type="predicted"/>
<dbReference type="AlphaFoldDB" id="A0A8D6XTS9"/>
<gene>
    <name evidence="1" type="ORF">STHERMO_1621</name>
</gene>
<dbReference type="Proteomes" id="UP000509791">
    <property type="component" value="Chromosome"/>
</dbReference>
<accession>A0A8D6XTS9</accession>
<organism evidence="1 2">
    <name type="scientific">Streptococcus thermophilus</name>
    <dbReference type="NCBI Taxonomy" id="1308"/>
    <lineage>
        <taxon>Bacteria</taxon>
        <taxon>Bacillati</taxon>
        <taxon>Bacillota</taxon>
        <taxon>Bacilli</taxon>
        <taxon>Lactobacillales</taxon>
        <taxon>Streptococcaceae</taxon>
        <taxon>Streptococcus</taxon>
    </lineage>
</organism>
<evidence type="ECO:0000313" key="1">
    <source>
        <dbReference type="EMBL" id="CAD0152902.1"/>
    </source>
</evidence>
<evidence type="ECO:0000313" key="2">
    <source>
        <dbReference type="Proteomes" id="UP000509791"/>
    </source>
</evidence>
<dbReference type="Gene3D" id="3.30.160.250">
    <property type="match status" value="1"/>
</dbReference>
<name>A0A8D6XTS9_STRTR</name>
<protein>
    <submittedName>
        <fullName evidence="1">Uncharacterized protein</fullName>
    </submittedName>
</protein>